<keyword evidence="3" id="KW-1185">Reference proteome</keyword>
<feature type="coiled-coil region" evidence="1">
    <location>
        <begin position="299"/>
        <end position="380"/>
    </location>
</feature>
<protein>
    <recommendedName>
        <fullName evidence="4">Exonuclease SbcC</fullName>
    </recommendedName>
</protein>
<organism evidence="2 3">
    <name type="scientific">Fodinibius salsisoli</name>
    <dbReference type="NCBI Taxonomy" id="2820877"/>
    <lineage>
        <taxon>Bacteria</taxon>
        <taxon>Pseudomonadati</taxon>
        <taxon>Balneolota</taxon>
        <taxon>Balneolia</taxon>
        <taxon>Balneolales</taxon>
        <taxon>Balneolaceae</taxon>
        <taxon>Fodinibius</taxon>
    </lineage>
</organism>
<sequence length="427" mass="48479">MPNIFTIHLSSGFRPDLFSEGPPSLKALNSIEEELKDNFLDISSFEKAGVLLDTVKPTGSGQLPLFKKFGNLLTPDLVILAVTALRAGGRRHAEIIERGERPSRKKLQRIRHKEETKLIKLIEFMVPSLIQGIKERSPNTNIVLFSTRFNDQLARICSNRDTFFAGGLSTDLILSTCKGLLSNNLKANETVVRTIEFPPEFIQAGVSILSYFGNYIQNEYQNDNLKVAIQQENDTISLIIETPDGEIKEKIERSFADYRKVLQGEMKPEQFVSDKLKQVELKNQLRIAALQVEQKNELLELSRQQSQRDRKRIDKLESRVDDLSSMVEKSFEQTLEEKQSLVNTLQNLINKSDSTIKNSLQIIKDQLEKGEDELDNQKFKEALANIRAKDPDMFTTLFNLMIKEPLTGSFGSFIYNVLINLAGSLPK</sequence>
<evidence type="ECO:0008006" key="4">
    <source>
        <dbReference type="Google" id="ProtNLM"/>
    </source>
</evidence>
<dbReference type="Proteomes" id="UP001207918">
    <property type="component" value="Unassembled WGS sequence"/>
</dbReference>
<accession>A0ABT3PKB5</accession>
<dbReference type="RefSeq" id="WP_265765090.1">
    <property type="nucleotide sequence ID" value="NZ_JAGGJA010000003.1"/>
</dbReference>
<gene>
    <name evidence="2" type="ORF">J6I44_05945</name>
</gene>
<dbReference type="EMBL" id="JAGGJA010000003">
    <property type="protein sequence ID" value="MCW9706385.1"/>
    <property type="molecule type" value="Genomic_DNA"/>
</dbReference>
<keyword evidence="1" id="KW-0175">Coiled coil</keyword>
<comment type="caution">
    <text evidence="2">The sequence shown here is derived from an EMBL/GenBank/DDBJ whole genome shotgun (WGS) entry which is preliminary data.</text>
</comment>
<evidence type="ECO:0000313" key="2">
    <source>
        <dbReference type="EMBL" id="MCW9706385.1"/>
    </source>
</evidence>
<evidence type="ECO:0000313" key="3">
    <source>
        <dbReference type="Proteomes" id="UP001207918"/>
    </source>
</evidence>
<evidence type="ECO:0000256" key="1">
    <source>
        <dbReference type="SAM" id="Coils"/>
    </source>
</evidence>
<name>A0ABT3PKB5_9BACT</name>
<reference evidence="2 3" key="1">
    <citation type="submission" date="2021-03" db="EMBL/GenBank/DDBJ databases">
        <title>Aliifodinibius sp. nov., a new bacterium isolated from saline soil.</title>
        <authorList>
            <person name="Galisteo C."/>
            <person name="De La Haba R."/>
            <person name="Sanchez-Porro C."/>
            <person name="Ventosa A."/>
        </authorList>
    </citation>
    <scope>NUCLEOTIDE SEQUENCE [LARGE SCALE GENOMIC DNA]</scope>
    <source>
        <strain evidence="2 3">1BSP15-2V2</strain>
    </source>
</reference>
<proteinExistence type="predicted"/>